<sequence length="327" mass="35129">MLLINKEEIKKIFTMKDAIEADKLAFSIFSKGGSISPLRTNIESKGAKGNILYMPGYIDKIGVSGLKIVSVFPDNPKIGLASTPGTILLVDDKTGMVSCVLDGTYVTEIRTGAATGAAVSLLARKGSKKAALIGSGGQAESQFDAIVTACETVEEVRVYSRTRENREKFAAKMAEKYKGKVRVMASTSPEEAIDDADIIALATTSKEAIIDGKLLKKGALVSGVGSYMPNMHEIDEETLVRASKIYFDSKDAVLSEAGCIITPLEKGTITEEDFTGDLGDLINGDIVGRENDEEIIVFKSVGISTQDITTGKMIYDKALENKVGYEW</sequence>
<organism evidence="2 4">
    <name type="scientific">Peptostreptococcus anaerobius</name>
    <dbReference type="NCBI Taxonomy" id="1261"/>
    <lineage>
        <taxon>Bacteria</taxon>
        <taxon>Bacillati</taxon>
        <taxon>Bacillota</taxon>
        <taxon>Clostridia</taxon>
        <taxon>Peptostreptococcales</taxon>
        <taxon>Peptostreptococcaceae</taxon>
        <taxon>Peptostreptococcus</taxon>
    </lineage>
</organism>
<dbReference type="Gene3D" id="3.40.50.720">
    <property type="entry name" value="NAD(P)-binding Rossmann-like Domain"/>
    <property type="match status" value="1"/>
</dbReference>
<dbReference type="FunFam" id="3.40.50.720:FF:000311">
    <property type="entry name" value="Ornithine cyclodeaminase"/>
    <property type="match status" value="1"/>
</dbReference>
<reference evidence="3 5" key="2">
    <citation type="submission" date="2018-06" db="EMBL/GenBank/DDBJ databases">
        <authorList>
            <consortium name="Pathogen Informatics"/>
            <person name="Doyle S."/>
        </authorList>
    </citation>
    <scope>NUCLEOTIDE SEQUENCE [LARGE SCALE GENOMIC DNA]</scope>
    <source>
        <strain evidence="3 5">NCTC11460</strain>
    </source>
</reference>
<evidence type="ECO:0000313" key="2">
    <source>
        <dbReference type="EMBL" id="KXI14040.1"/>
    </source>
</evidence>
<reference evidence="2 4" key="1">
    <citation type="submission" date="2016-02" db="EMBL/GenBank/DDBJ databases">
        <authorList>
            <person name="Wen L."/>
            <person name="He K."/>
            <person name="Yang H."/>
        </authorList>
    </citation>
    <scope>NUCLEOTIDE SEQUENCE [LARGE SCALE GENOMIC DNA]</scope>
    <source>
        <strain evidence="2 4">MJR8628A</strain>
    </source>
</reference>
<evidence type="ECO:0000313" key="4">
    <source>
        <dbReference type="Proteomes" id="UP000070326"/>
    </source>
</evidence>
<evidence type="ECO:0000256" key="1">
    <source>
        <dbReference type="ARBA" id="ARBA00008903"/>
    </source>
</evidence>
<dbReference type="SUPFAM" id="SSF51735">
    <property type="entry name" value="NAD(P)-binding Rossmann-fold domains"/>
    <property type="match status" value="1"/>
</dbReference>
<dbReference type="InterPro" id="IPR023401">
    <property type="entry name" value="ODC_N"/>
</dbReference>
<dbReference type="eggNOG" id="COG2423">
    <property type="taxonomic scope" value="Bacteria"/>
</dbReference>
<proteinExistence type="inferred from homology"/>
<accession>A0A135YXD8</accession>
<evidence type="ECO:0000313" key="3">
    <source>
        <dbReference type="EMBL" id="SUB60700.1"/>
    </source>
</evidence>
<dbReference type="Gene3D" id="3.30.1780.10">
    <property type="entry name" value="ornithine cyclodeaminase, domain 1"/>
    <property type="match status" value="1"/>
</dbReference>
<dbReference type="GO" id="GO:0005737">
    <property type="term" value="C:cytoplasm"/>
    <property type="evidence" value="ECO:0007669"/>
    <property type="project" value="TreeGrafter"/>
</dbReference>
<dbReference type="Pfam" id="PF02423">
    <property type="entry name" value="OCD_Mu_crystall"/>
    <property type="match status" value="1"/>
</dbReference>
<dbReference type="InterPro" id="IPR003462">
    <property type="entry name" value="ODC_Mu_crystall"/>
</dbReference>
<dbReference type="GO" id="GO:0016491">
    <property type="term" value="F:oxidoreductase activity"/>
    <property type="evidence" value="ECO:0007669"/>
    <property type="project" value="UniProtKB-ARBA"/>
</dbReference>
<name>A0A135YXD8_9FIRM</name>
<dbReference type="STRING" id="1261.HMPREF3195_00371"/>
<dbReference type="Proteomes" id="UP000255101">
    <property type="component" value="Unassembled WGS sequence"/>
</dbReference>
<protein>
    <submittedName>
        <fullName evidence="2">Ornithine cyclodeaminase</fullName>
    </submittedName>
</protein>
<dbReference type="EMBL" id="UGTB01000004">
    <property type="protein sequence ID" value="SUB60700.1"/>
    <property type="molecule type" value="Genomic_DNA"/>
</dbReference>
<gene>
    <name evidence="2" type="ORF">HMPREF3195_00371</name>
    <name evidence="3" type="ORF">NCTC11460_00610</name>
</gene>
<dbReference type="GO" id="GO:0019752">
    <property type="term" value="P:carboxylic acid metabolic process"/>
    <property type="evidence" value="ECO:0007669"/>
    <property type="project" value="UniProtKB-ARBA"/>
</dbReference>
<dbReference type="Proteomes" id="UP000070326">
    <property type="component" value="Unassembled WGS sequence"/>
</dbReference>
<dbReference type="PIRSF" id="PIRSF001439">
    <property type="entry name" value="CryM"/>
    <property type="match status" value="1"/>
</dbReference>
<dbReference type="AlphaFoldDB" id="A0A135YXD8"/>
<dbReference type="PATRIC" id="fig|1261.3.peg.191"/>
<dbReference type="InterPro" id="IPR036291">
    <property type="entry name" value="NAD(P)-bd_dom_sf"/>
</dbReference>
<dbReference type="PANTHER" id="PTHR13812:SF19">
    <property type="entry name" value="KETIMINE REDUCTASE MU-CRYSTALLIN"/>
    <property type="match status" value="1"/>
</dbReference>
<dbReference type="EMBL" id="LSQZ01000014">
    <property type="protein sequence ID" value="KXI14040.1"/>
    <property type="molecule type" value="Genomic_DNA"/>
</dbReference>
<comment type="similarity">
    <text evidence="1">Belongs to the ornithine cyclodeaminase/mu-crystallin family.</text>
</comment>
<dbReference type="RefSeq" id="WP_002846110.1">
    <property type="nucleotide sequence ID" value="NZ_FOVA01000016.1"/>
</dbReference>
<dbReference type="PANTHER" id="PTHR13812">
    <property type="entry name" value="KETIMINE REDUCTASE MU-CRYSTALLIN"/>
    <property type="match status" value="1"/>
</dbReference>
<evidence type="ECO:0000313" key="5">
    <source>
        <dbReference type="Proteomes" id="UP000255101"/>
    </source>
</evidence>